<evidence type="ECO:0000256" key="2">
    <source>
        <dbReference type="SAM" id="Phobius"/>
    </source>
</evidence>
<feature type="transmembrane region" description="Helical" evidence="2">
    <location>
        <begin position="265"/>
        <end position="282"/>
    </location>
</feature>
<reference evidence="4 5" key="1">
    <citation type="submission" date="2024-09" db="EMBL/GenBank/DDBJ databases">
        <title>Rethinking Asexuality: The Enigmatic Case of Functional Sexual Genes in Lepraria (Stereocaulaceae).</title>
        <authorList>
            <person name="Doellman M."/>
            <person name="Sun Y."/>
            <person name="Barcenas-Pena A."/>
            <person name="Lumbsch H.T."/>
            <person name="Grewe F."/>
        </authorList>
    </citation>
    <scope>NUCLEOTIDE SEQUENCE [LARGE SCALE GENOMIC DNA]</scope>
    <source>
        <strain evidence="4 5">Grewe 0041</strain>
    </source>
</reference>
<organism evidence="4 5">
    <name type="scientific">Lepraria finkii</name>
    <dbReference type="NCBI Taxonomy" id="1340010"/>
    <lineage>
        <taxon>Eukaryota</taxon>
        <taxon>Fungi</taxon>
        <taxon>Dikarya</taxon>
        <taxon>Ascomycota</taxon>
        <taxon>Pezizomycotina</taxon>
        <taxon>Lecanoromycetes</taxon>
        <taxon>OSLEUM clade</taxon>
        <taxon>Lecanoromycetidae</taxon>
        <taxon>Lecanorales</taxon>
        <taxon>Lecanorineae</taxon>
        <taxon>Stereocaulaceae</taxon>
        <taxon>Lepraria</taxon>
    </lineage>
</organism>
<feature type="domain" description="DUF6594" evidence="3">
    <location>
        <begin position="63"/>
        <end position="276"/>
    </location>
</feature>
<accession>A0ABR4B6E2</accession>
<name>A0ABR4B6E2_9LECA</name>
<proteinExistence type="predicted"/>
<dbReference type="Pfam" id="PF20237">
    <property type="entry name" value="DUF6594"/>
    <property type="match status" value="1"/>
</dbReference>
<feature type="transmembrane region" description="Helical" evidence="2">
    <location>
        <begin position="209"/>
        <end position="228"/>
    </location>
</feature>
<feature type="region of interest" description="Disordered" evidence="1">
    <location>
        <begin position="1"/>
        <end position="34"/>
    </location>
</feature>
<evidence type="ECO:0000259" key="3">
    <source>
        <dbReference type="Pfam" id="PF20237"/>
    </source>
</evidence>
<dbReference type="EMBL" id="JBHFEH010000022">
    <property type="protein sequence ID" value="KAL2053190.1"/>
    <property type="molecule type" value="Genomic_DNA"/>
</dbReference>
<keyword evidence="2" id="KW-0812">Transmembrane</keyword>
<keyword evidence="2" id="KW-0472">Membrane</keyword>
<keyword evidence="5" id="KW-1185">Reference proteome</keyword>
<keyword evidence="2" id="KW-1133">Transmembrane helix</keyword>
<comment type="caution">
    <text evidence="4">The sequence shown here is derived from an EMBL/GenBank/DDBJ whole genome shotgun (WGS) entry which is preliminary data.</text>
</comment>
<protein>
    <recommendedName>
        <fullName evidence="3">DUF6594 domain-containing protein</fullName>
    </recommendedName>
</protein>
<feature type="transmembrane region" description="Helical" evidence="2">
    <location>
        <begin position="240"/>
        <end position="259"/>
    </location>
</feature>
<dbReference type="Proteomes" id="UP001590951">
    <property type="component" value="Unassembled WGS sequence"/>
</dbReference>
<sequence length="283" mass="32422">MDEENASGSAAPNDQSTQGEMDPDSNGESAVETDAPKRYKQRLFEFCHQRNLQDLPPSEPLPFLHFKELREMNIVHLQCELAKYERDFKKDKVASRNLLQLEDLLHRYTTALRDYDYSQRLPGAGAGLVRPLKLAWRETFPKIPLRVYEASNFKIWPEQSEFSYDPLRGWLMRILPRSFYYDKKERERRTVKYRRGKPPKQLSPFVDKLARFIVAITGGLSLVVPMLIMRLRESLTKSLITVSVAVVLFAGLISLMFRASNVETLAATATYAAVLVVFVGTSS</sequence>
<feature type="compositionally biased region" description="Polar residues" evidence="1">
    <location>
        <begin position="1"/>
        <end position="19"/>
    </location>
</feature>
<evidence type="ECO:0000313" key="4">
    <source>
        <dbReference type="EMBL" id="KAL2053190.1"/>
    </source>
</evidence>
<dbReference type="InterPro" id="IPR046529">
    <property type="entry name" value="DUF6594"/>
</dbReference>
<gene>
    <name evidence="4" type="ORF">ABVK25_006515</name>
</gene>
<evidence type="ECO:0000313" key="5">
    <source>
        <dbReference type="Proteomes" id="UP001590951"/>
    </source>
</evidence>
<evidence type="ECO:0000256" key="1">
    <source>
        <dbReference type="SAM" id="MobiDB-lite"/>
    </source>
</evidence>